<dbReference type="PANTHER" id="PTHR33525:SF6">
    <property type="entry name" value="HDOD DOMAIN-CONTAINING PROTEIN"/>
    <property type="match status" value="1"/>
</dbReference>
<gene>
    <name evidence="4" type="ORF">HZA61_14605</name>
</gene>
<dbReference type="InterPro" id="IPR011006">
    <property type="entry name" value="CheY-like_superfamily"/>
</dbReference>
<dbReference type="InterPro" id="IPR013976">
    <property type="entry name" value="HDOD"/>
</dbReference>
<dbReference type="Proteomes" id="UP000696931">
    <property type="component" value="Unassembled WGS sequence"/>
</dbReference>
<protein>
    <submittedName>
        <fullName evidence="4">HDOD domain-containing protein</fullName>
    </submittedName>
</protein>
<dbReference type="CDD" id="cd00077">
    <property type="entry name" value="HDc"/>
    <property type="match status" value="1"/>
</dbReference>
<dbReference type="AlphaFoldDB" id="A0A933SDS0"/>
<evidence type="ECO:0000259" key="2">
    <source>
        <dbReference type="PROSITE" id="PS50110"/>
    </source>
</evidence>
<feature type="domain" description="HDOD" evidence="3">
    <location>
        <begin position="139"/>
        <end position="332"/>
    </location>
</feature>
<dbReference type="GO" id="GO:0000160">
    <property type="term" value="P:phosphorelay signal transduction system"/>
    <property type="evidence" value="ECO:0007669"/>
    <property type="project" value="InterPro"/>
</dbReference>
<dbReference type="SUPFAM" id="SSF52172">
    <property type="entry name" value="CheY-like"/>
    <property type="match status" value="1"/>
</dbReference>
<dbReference type="PANTHER" id="PTHR33525">
    <property type="match status" value="1"/>
</dbReference>
<reference evidence="4" key="1">
    <citation type="submission" date="2020-07" db="EMBL/GenBank/DDBJ databases">
        <title>Huge and variable diversity of episymbiotic CPR bacteria and DPANN archaea in groundwater ecosystems.</title>
        <authorList>
            <person name="He C.Y."/>
            <person name="Keren R."/>
            <person name="Whittaker M."/>
            <person name="Farag I.F."/>
            <person name="Doudna J."/>
            <person name="Cate J.H.D."/>
            <person name="Banfield J.F."/>
        </authorList>
    </citation>
    <scope>NUCLEOTIDE SEQUENCE</scope>
    <source>
        <strain evidence="4">NC_groundwater_1813_Pr3_B-0.1um_71_17</strain>
    </source>
</reference>
<dbReference type="PROSITE" id="PS51833">
    <property type="entry name" value="HDOD"/>
    <property type="match status" value="1"/>
</dbReference>
<comment type="caution">
    <text evidence="4">The sequence shown here is derived from an EMBL/GenBank/DDBJ whole genome shotgun (WGS) entry which is preliminary data.</text>
</comment>
<evidence type="ECO:0000259" key="3">
    <source>
        <dbReference type="PROSITE" id="PS51833"/>
    </source>
</evidence>
<dbReference type="InterPro" id="IPR001789">
    <property type="entry name" value="Sig_transdc_resp-reg_receiver"/>
</dbReference>
<proteinExistence type="predicted"/>
<evidence type="ECO:0000313" key="4">
    <source>
        <dbReference type="EMBL" id="MBI5170717.1"/>
    </source>
</evidence>
<dbReference type="SUPFAM" id="SSF109604">
    <property type="entry name" value="HD-domain/PDEase-like"/>
    <property type="match status" value="1"/>
</dbReference>
<sequence>MKRILCVNDETRTLEQWRRSLLERERTWEVRLATSDSEAMSVFQSWPPDAVVAASRPPATDGTMLLSHVRDLRPETIRIVVGESAQGEKSLRALKVVHRALPAESDGELLVETLRRSLLMRDYVAQPQLRALIGQVGQLPAVPSVYAELTRRLNDPSVSVFELGELVAEDAALSAQVLRLANSAYFGRGQVVTRIADAAARLGTRLLRSLVLTAEIYGHLPVSPALAGRIEALQRHASLVARIASSLDPRAAWKDDAFTAGLVHDIGKLLLLSRLPELSARISQEAADSFRLEHEVEVEQLGAHHGALGACLLGMWGLPSAVIEAVHGHHDLALDIPHSLNAARAVAIADRLAHAATDDEEMKMRGEPLPMTIVTDPRWAWWREMAEQIAHESSVV</sequence>
<dbReference type="EMBL" id="JACRIW010000104">
    <property type="protein sequence ID" value="MBI5170717.1"/>
    <property type="molecule type" value="Genomic_DNA"/>
</dbReference>
<dbReference type="InterPro" id="IPR052340">
    <property type="entry name" value="RNase_Y/CdgJ"/>
</dbReference>
<comment type="caution">
    <text evidence="1">Lacks conserved residue(s) required for the propagation of feature annotation.</text>
</comment>
<evidence type="ECO:0000313" key="5">
    <source>
        <dbReference type="Proteomes" id="UP000696931"/>
    </source>
</evidence>
<dbReference type="Gene3D" id="3.40.50.2300">
    <property type="match status" value="1"/>
</dbReference>
<dbReference type="Gene3D" id="1.10.3210.10">
    <property type="entry name" value="Hypothetical protein af1432"/>
    <property type="match status" value="1"/>
</dbReference>
<feature type="domain" description="Response regulatory" evidence="2">
    <location>
        <begin position="3"/>
        <end position="118"/>
    </location>
</feature>
<organism evidence="4 5">
    <name type="scientific">Eiseniibacteriota bacterium</name>
    <dbReference type="NCBI Taxonomy" id="2212470"/>
    <lineage>
        <taxon>Bacteria</taxon>
        <taxon>Candidatus Eiseniibacteriota</taxon>
    </lineage>
</organism>
<evidence type="ECO:0000256" key="1">
    <source>
        <dbReference type="PROSITE-ProRule" id="PRU00169"/>
    </source>
</evidence>
<name>A0A933SDS0_UNCEI</name>
<dbReference type="InterPro" id="IPR003607">
    <property type="entry name" value="HD/PDEase_dom"/>
</dbReference>
<dbReference type="Pfam" id="PF08668">
    <property type="entry name" value="HDOD"/>
    <property type="match status" value="1"/>
</dbReference>
<dbReference type="PROSITE" id="PS50110">
    <property type="entry name" value="RESPONSE_REGULATORY"/>
    <property type="match status" value="1"/>
</dbReference>
<accession>A0A933SDS0</accession>